<dbReference type="AlphaFoldDB" id="A0A816PZF8"/>
<proteinExistence type="predicted"/>
<evidence type="ECO:0000313" key="2">
    <source>
        <dbReference type="EMBL" id="CAF2055030.1"/>
    </source>
</evidence>
<accession>A0A816PZF8</accession>
<comment type="caution">
    <text evidence="2">The sequence shown here is derived from an EMBL/GenBank/DDBJ whole genome shotgun (WGS) entry which is preliminary data.</text>
</comment>
<organism evidence="2 4">
    <name type="scientific">Rotaria magnacalcarata</name>
    <dbReference type="NCBI Taxonomy" id="392030"/>
    <lineage>
        <taxon>Eukaryota</taxon>
        <taxon>Metazoa</taxon>
        <taxon>Spiralia</taxon>
        <taxon>Gnathifera</taxon>
        <taxon>Rotifera</taxon>
        <taxon>Eurotatoria</taxon>
        <taxon>Bdelloidea</taxon>
        <taxon>Philodinida</taxon>
        <taxon>Philodinidae</taxon>
        <taxon>Rotaria</taxon>
    </lineage>
</organism>
<evidence type="ECO:0000313" key="3">
    <source>
        <dbReference type="EMBL" id="CAF3777686.1"/>
    </source>
</evidence>
<evidence type="ECO:0000256" key="1">
    <source>
        <dbReference type="SAM" id="Phobius"/>
    </source>
</evidence>
<sequence length="338" mass="39949">MNADKFKSTKSRLKSNDSMEYHRRKSTEYLFQPIVQFNDKDYQRKEPSSFRTGLKYLKLLGQMKRQNETDTIHQMKPTILDRLECTSAFSTNYYAPLLPASTHLTNKSIQVDDLDDLSYKTAINNNYSYLSFYEFLCSFILVLLLISIVLFLHLNSYPMHCIMHKKYWYPNDLATGFLCENTNIEIHYVEIYSIVYQIEIKRNIKAINCQGFDILSCLPIDYLLVPKGQIIRRNDQLIKYCNRTQKMNCHNHSLNISPYENKWNLKNNHVNRLSHCSCLTDSNNTKCFHFKINSQCNLHIPWFDYCLKHSTTNTLCQAYIFDRVETIVGINNERQMIL</sequence>
<gene>
    <name evidence="3" type="ORF">OVN521_LOCUS2609</name>
    <name evidence="2" type="ORF">WKI299_LOCUS11026</name>
</gene>
<feature type="transmembrane region" description="Helical" evidence="1">
    <location>
        <begin position="132"/>
        <end position="154"/>
    </location>
</feature>
<keyword evidence="1" id="KW-0472">Membrane</keyword>
<protein>
    <submittedName>
        <fullName evidence="2">Uncharacterized protein</fullName>
    </submittedName>
</protein>
<evidence type="ECO:0000313" key="4">
    <source>
        <dbReference type="Proteomes" id="UP000663856"/>
    </source>
</evidence>
<dbReference type="Proteomes" id="UP000663866">
    <property type="component" value="Unassembled WGS sequence"/>
</dbReference>
<keyword evidence="1" id="KW-0812">Transmembrane</keyword>
<keyword evidence="5" id="KW-1185">Reference proteome</keyword>
<reference evidence="2" key="1">
    <citation type="submission" date="2021-02" db="EMBL/GenBank/DDBJ databases">
        <authorList>
            <person name="Nowell W R."/>
        </authorList>
    </citation>
    <scope>NUCLEOTIDE SEQUENCE</scope>
</reference>
<evidence type="ECO:0000313" key="5">
    <source>
        <dbReference type="Proteomes" id="UP000663866"/>
    </source>
</evidence>
<keyword evidence="1" id="KW-1133">Transmembrane helix</keyword>
<name>A0A816PZF8_9BILA</name>
<dbReference type="EMBL" id="CAJNRF010004005">
    <property type="protein sequence ID" value="CAF2055030.1"/>
    <property type="molecule type" value="Genomic_DNA"/>
</dbReference>
<dbReference type="EMBL" id="CAJOBG010000209">
    <property type="protein sequence ID" value="CAF3777686.1"/>
    <property type="molecule type" value="Genomic_DNA"/>
</dbReference>
<dbReference type="Proteomes" id="UP000663856">
    <property type="component" value="Unassembled WGS sequence"/>
</dbReference>